<keyword evidence="2" id="KW-1185">Reference proteome</keyword>
<sequence length="79" mass="9049">HHRSQHPYTQSRGLTRHQSILPSTSCQPYLITQPSDHFGSTAISVDPDRVVAMIEGQKRDNKAPIRWRMMRVGRLRGIS</sequence>
<gene>
    <name evidence="1" type="ORF">GYMLUDRAFT_988466</name>
</gene>
<organism evidence="1 2">
    <name type="scientific">Collybiopsis luxurians FD-317 M1</name>
    <dbReference type="NCBI Taxonomy" id="944289"/>
    <lineage>
        <taxon>Eukaryota</taxon>
        <taxon>Fungi</taxon>
        <taxon>Dikarya</taxon>
        <taxon>Basidiomycota</taxon>
        <taxon>Agaricomycotina</taxon>
        <taxon>Agaricomycetes</taxon>
        <taxon>Agaricomycetidae</taxon>
        <taxon>Agaricales</taxon>
        <taxon>Marasmiineae</taxon>
        <taxon>Omphalotaceae</taxon>
        <taxon>Collybiopsis</taxon>
        <taxon>Collybiopsis luxurians</taxon>
    </lineage>
</organism>
<accession>A0A0D0AJG6</accession>
<evidence type="ECO:0000313" key="1">
    <source>
        <dbReference type="EMBL" id="KIK50335.1"/>
    </source>
</evidence>
<reference evidence="1 2" key="1">
    <citation type="submission" date="2014-04" db="EMBL/GenBank/DDBJ databases">
        <title>Evolutionary Origins and Diversification of the Mycorrhizal Mutualists.</title>
        <authorList>
            <consortium name="DOE Joint Genome Institute"/>
            <consortium name="Mycorrhizal Genomics Consortium"/>
            <person name="Kohler A."/>
            <person name="Kuo A."/>
            <person name="Nagy L.G."/>
            <person name="Floudas D."/>
            <person name="Copeland A."/>
            <person name="Barry K.W."/>
            <person name="Cichocki N."/>
            <person name="Veneault-Fourrey C."/>
            <person name="LaButti K."/>
            <person name="Lindquist E.A."/>
            <person name="Lipzen A."/>
            <person name="Lundell T."/>
            <person name="Morin E."/>
            <person name="Murat C."/>
            <person name="Riley R."/>
            <person name="Ohm R."/>
            <person name="Sun H."/>
            <person name="Tunlid A."/>
            <person name="Henrissat B."/>
            <person name="Grigoriev I.V."/>
            <person name="Hibbett D.S."/>
            <person name="Martin F."/>
        </authorList>
    </citation>
    <scope>NUCLEOTIDE SEQUENCE [LARGE SCALE GENOMIC DNA]</scope>
    <source>
        <strain evidence="1 2">FD-317 M1</strain>
    </source>
</reference>
<name>A0A0D0AJG6_9AGAR</name>
<feature type="non-terminal residue" evidence="1">
    <location>
        <position position="1"/>
    </location>
</feature>
<dbReference type="Proteomes" id="UP000053593">
    <property type="component" value="Unassembled WGS sequence"/>
</dbReference>
<evidence type="ECO:0000313" key="2">
    <source>
        <dbReference type="Proteomes" id="UP000053593"/>
    </source>
</evidence>
<dbReference type="EMBL" id="KN834908">
    <property type="protein sequence ID" value="KIK50335.1"/>
    <property type="molecule type" value="Genomic_DNA"/>
</dbReference>
<proteinExistence type="predicted"/>
<dbReference type="AlphaFoldDB" id="A0A0D0AJG6"/>
<dbReference type="HOGENOM" id="CLU_2612474_0_0_1"/>
<protein>
    <submittedName>
        <fullName evidence="1">Uncharacterized protein</fullName>
    </submittedName>
</protein>